<protein>
    <submittedName>
        <fullName evidence="2">Uncharacterized protein</fullName>
    </submittedName>
</protein>
<dbReference type="HOGENOM" id="CLU_2523309_0_0_9"/>
<dbReference type="RefSeq" id="WP_011667877.1">
    <property type="nucleotide sequence ID" value="NC_008497.1"/>
</dbReference>
<evidence type="ECO:0000313" key="3">
    <source>
        <dbReference type="Proteomes" id="UP000001652"/>
    </source>
</evidence>
<keyword evidence="1" id="KW-1133">Transmembrane helix</keyword>
<dbReference type="KEGG" id="lbr:LVIS_1118"/>
<sequence length="84" mass="9521">MASKSDFEKVTAYLFVLSVGVGLYPMQIIGEFMRDVNSKGEVNQPMDIGVPDEVKEIYGSWTEKEESAFLIFFGRACMNELEEK</sequence>
<keyword evidence="3" id="KW-1185">Reference proteome</keyword>
<feature type="transmembrane region" description="Helical" evidence="1">
    <location>
        <begin position="12"/>
        <end position="29"/>
    </location>
</feature>
<dbReference type="PATRIC" id="fig|387344.15.peg.1085"/>
<evidence type="ECO:0000256" key="1">
    <source>
        <dbReference type="SAM" id="Phobius"/>
    </source>
</evidence>
<dbReference type="STRING" id="387344.LVIS_1118"/>
<organism evidence="2 3">
    <name type="scientific">Levilactobacillus brevis (strain ATCC 367 / BCRC 12310 / CIP 105137 / JCM 1170 / LMG 11437 / NCIMB 947 / NCTC 947)</name>
    <name type="common">Lactobacillus brevis</name>
    <dbReference type="NCBI Taxonomy" id="387344"/>
    <lineage>
        <taxon>Bacteria</taxon>
        <taxon>Bacillati</taxon>
        <taxon>Bacillota</taxon>
        <taxon>Bacilli</taxon>
        <taxon>Lactobacillales</taxon>
        <taxon>Lactobacillaceae</taxon>
        <taxon>Levilactobacillus</taxon>
    </lineage>
</organism>
<keyword evidence="1" id="KW-0472">Membrane</keyword>
<gene>
    <name evidence="2" type="ordered locus">LVIS_1118</name>
</gene>
<dbReference type="AlphaFoldDB" id="Q03RC5"/>
<proteinExistence type="predicted"/>
<dbReference type="Proteomes" id="UP000001652">
    <property type="component" value="Chromosome"/>
</dbReference>
<name>Q03RC5_LEVBA</name>
<accession>Q03RC5</accession>
<dbReference type="EMBL" id="CP000416">
    <property type="protein sequence ID" value="ABJ64247.1"/>
    <property type="molecule type" value="Genomic_DNA"/>
</dbReference>
<keyword evidence="1" id="KW-0812">Transmembrane</keyword>
<reference evidence="2 3" key="1">
    <citation type="journal article" date="2006" name="Proc. Natl. Acad. Sci. U.S.A.">
        <title>Comparative genomics of the lactic acid bacteria.</title>
        <authorList>
            <person name="Makarova K."/>
            <person name="Slesarev A."/>
            <person name="Wolf Y."/>
            <person name="Sorokin A."/>
            <person name="Mirkin B."/>
            <person name="Koonin E."/>
            <person name="Pavlov A."/>
            <person name="Pavlova N."/>
            <person name="Karamychev V."/>
            <person name="Polouchine N."/>
            <person name="Shakhova V."/>
            <person name="Grigoriev I."/>
            <person name="Lou Y."/>
            <person name="Rohksar D."/>
            <person name="Lucas S."/>
            <person name="Huang K."/>
            <person name="Goodstein D.M."/>
            <person name="Hawkins T."/>
            <person name="Plengvidhya V."/>
            <person name="Welker D."/>
            <person name="Hughes J."/>
            <person name="Goh Y."/>
            <person name="Benson A."/>
            <person name="Baldwin K."/>
            <person name="Lee J.H."/>
            <person name="Diaz-Muniz I."/>
            <person name="Dosti B."/>
            <person name="Smeianov V."/>
            <person name="Wechter W."/>
            <person name="Barabote R."/>
            <person name="Lorca G."/>
            <person name="Altermann E."/>
            <person name="Barrangou R."/>
            <person name="Ganesan B."/>
            <person name="Xie Y."/>
            <person name="Rawsthorne H."/>
            <person name="Tamir D."/>
            <person name="Parker C."/>
            <person name="Breidt F."/>
            <person name="Broadbent J."/>
            <person name="Hutkins R."/>
            <person name="O'Sullivan D."/>
            <person name="Steele J."/>
            <person name="Unlu G."/>
            <person name="Saier M."/>
            <person name="Klaenhammer T."/>
            <person name="Richardson P."/>
            <person name="Kozyavkin S."/>
            <person name="Weimer B."/>
            <person name="Mills D."/>
        </authorList>
    </citation>
    <scope>NUCLEOTIDE SEQUENCE [LARGE SCALE GENOMIC DNA]</scope>
    <source>
        <strain evidence="3">ATCC 367 / BCRC 12310 / CIP 105137 / JCM 1170 / LMG 11437 / NCIMB 947 / NCTC 947</strain>
    </source>
</reference>
<evidence type="ECO:0000313" key="2">
    <source>
        <dbReference type="EMBL" id="ABJ64247.1"/>
    </source>
</evidence>
<dbReference type="eggNOG" id="ENOG5032GS0">
    <property type="taxonomic scope" value="Bacteria"/>
</dbReference>